<evidence type="ECO:0000256" key="1">
    <source>
        <dbReference type="SAM" id="Coils"/>
    </source>
</evidence>
<dbReference type="SUPFAM" id="SSF53756">
    <property type="entry name" value="UDP-Glycosyltransferase/glycogen phosphorylase"/>
    <property type="match status" value="1"/>
</dbReference>
<dbReference type="Pfam" id="PF13692">
    <property type="entry name" value="Glyco_trans_1_4"/>
    <property type="match status" value="1"/>
</dbReference>
<reference evidence="4 5" key="1">
    <citation type="submission" date="2015-09" db="EMBL/GenBank/DDBJ databases">
        <authorList>
            <person name="Jackson K.R."/>
            <person name="Lunt B.L."/>
            <person name="Fisher J.N.B."/>
            <person name="Gardner A.V."/>
            <person name="Bailey M.E."/>
            <person name="Deus L.M."/>
            <person name="Earl A.S."/>
            <person name="Gibby P.D."/>
            <person name="Hartmann K.A."/>
            <person name="Liu J.E."/>
            <person name="Manci A.M."/>
            <person name="Nielsen D.A."/>
            <person name="Solomon M.B."/>
            <person name="Breakwell D.P."/>
            <person name="Burnett S.H."/>
            <person name="Grose J.H."/>
        </authorList>
    </citation>
    <scope>NUCLEOTIDE SEQUENCE [LARGE SCALE GENOMIC DNA]</scope>
    <source>
        <strain evidence="4 5">2789STDY5608636</strain>
    </source>
</reference>
<dbReference type="InterPro" id="IPR028098">
    <property type="entry name" value="Glyco_trans_4-like_N"/>
</dbReference>
<accession>A0A0M7CML7</accession>
<evidence type="ECO:0000313" key="4">
    <source>
        <dbReference type="EMBL" id="CUI40579.1"/>
    </source>
</evidence>
<dbReference type="Pfam" id="PF13439">
    <property type="entry name" value="Glyco_transf_4"/>
    <property type="match status" value="1"/>
</dbReference>
<gene>
    <name evidence="4" type="ORF">ERS370011_00449</name>
</gene>
<dbReference type="Gene3D" id="3.40.50.2000">
    <property type="entry name" value="Glycogen Phosphorylase B"/>
    <property type="match status" value="2"/>
</dbReference>
<organism evidence="4 5">
    <name type="scientific">Bordetella pseudohinzii</name>
    <dbReference type="NCBI Taxonomy" id="1331258"/>
    <lineage>
        <taxon>Bacteria</taxon>
        <taxon>Pseudomonadati</taxon>
        <taxon>Pseudomonadota</taxon>
        <taxon>Betaproteobacteria</taxon>
        <taxon>Burkholderiales</taxon>
        <taxon>Alcaligenaceae</taxon>
        <taxon>Bordetella</taxon>
    </lineage>
</organism>
<keyword evidence="1" id="KW-0175">Coiled coil</keyword>
<protein>
    <submittedName>
        <fullName evidence="4">PEP-CTERM/exosortase A-associated glycosyltransferase, Daro_2409 family</fullName>
    </submittedName>
</protein>
<evidence type="ECO:0000256" key="2">
    <source>
        <dbReference type="SAM" id="MobiDB-lite"/>
    </source>
</evidence>
<dbReference type="GO" id="GO:0016757">
    <property type="term" value="F:glycosyltransferase activity"/>
    <property type="evidence" value="ECO:0007669"/>
    <property type="project" value="UniProtKB-ARBA"/>
</dbReference>
<feature type="domain" description="Glycosyltransferase subfamily 4-like N-terminal" evidence="3">
    <location>
        <begin position="273"/>
        <end position="431"/>
    </location>
</feature>
<feature type="region of interest" description="Disordered" evidence="2">
    <location>
        <begin position="658"/>
        <end position="678"/>
    </location>
</feature>
<evidence type="ECO:0000259" key="3">
    <source>
        <dbReference type="Pfam" id="PF13439"/>
    </source>
</evidence>
<dbReference type="RefSeq" id="WP_231584716.1">
    <property type="nucleotide sequence ID" value="NZ_CAJGUP010000138.1"/>
</dbReference>
<dbReference type="AlphaFoldDB" id="A0A0M7CML7"/>
<sequence length="678" mass="73778">MNTSNVIRPLSFANVPAAPSGGEQLMARLEQEHAARVQAEKDLANARALLRETTQQLAKQRMTLTWKFGEAVIRARNVIDYALLPYTLLRLSHAHRREHRHNPAPRKPSAAALPAETASAIKDALDYVKRVRSPEVLLWCSRQNWPAEVRSKVYCEVARWARTSYPEIAEQVAQQLLDIDPGAPHSRQLAFSLYDAGLVTVSARLLQAAAKSGVRLNTAESQRHARIQAAHEILNAEDAPLQPGGHRFDFTGDGPLIILAARSLMQRRGANENALHRYATNLAAREGAVRVISLDTGDEETAEPDLQMGAELKIDGVTYQAIAPEQARAARLRPDAFADAILAHTVGQQPRAVLAWDDARCGLGARAAAHSLRVPYGFIVHSLGFFQKTAANHILSERAHVDLRLLRRALRQADMVALGSSALAEPLQALLQAELPVCLLPPLPLPAANLRTPQSDAALTGAMARLRGKKVIVWSEDEPPALLARVVIDLYAELALRDAEAVLLVLCEGRAAAAMRQHAVAIGLTEDQIVFAPAITDAVSREQLLRQARLALFPYWPTKAEQAAVPTPAALLEAMSLGLCPAVGPASTYTDLVDHGGNGVHIDLAASPADSAAQLHQLLGDAAALEQYGRRARESVQRHMPWQAYEESITAMLMQAATPEPANPARRAEPRLLHLRAR</sequence>
<name>A0A0M7CML7_9BORD</name>
<dbReference type="EMBL" id="CYTV01000001">
    <property type="protein sequence ID" value="CUI40579.1"/>
    <property type="molecule type" value="Genomic_DNA"/>
</dbReference>
<evidence type="ECO:0000313" key="5">
    <source>
        <dbReference type="Proteomes" id="UP000053096"/>
    </source>
</evidence>
<keyword evidence="4" id="KW-0808">Transferase</keyword>
<dbReference type="Proteomes" id="UP000053096">
    <property type="component" value="Unassembled WGS sequence"/>
</dbReference>
<proteinExistence type="predicted"/>
<feature type="coiled-coil region" evidence="1">
    <location>
        <begin position="29"/>
        <end position="63"/>
    </location>
</feature>